<protein>
    <submittedName>
        <fullName evidence="2">Uncharacterized protein</fullName>
    </submittedName>
</protein>
<feature type="compositionally biased region" description="Low complexity" evidence="1">
    <location>
        <begin position="264"/>
        <end position="274"/>
    </location>
</feature>
<proteinExistence type="predicted"/>
<feature type="region of interest" description="Disordered" evidence="1">
    <location>
        <begin position="246"/>
        <end position="289"/>
    </location>
</feature>
<feature type="compositionally biased region" description="Basic and acidic residues" evidence="1">
    <location>
        <begin position="104"/>
        <end position="116"/>
    </location>
</feature>
<name>A0AA36AWL2_OCTVU</name>
<evidence type="ECO:0000256" key="1">
    <source>
        <dbReference type="SAM" id="MobiDB-lite"/>
    </source>
</evidence>
<sequence>MADHSQYPDDLCKTTGLNKCSDFTEDNIGHIGSQDNDRENTIENEADGVMETIEIRVEKSQNKKQLNNDGENCSAKDNNSKDEKTEICRMCEVADDKGVNENNRRKCKTSNREEGVKSNNGIVEQDKSVPKTDEDNFPTNKKCMTKGKKGCSTPRINLHPTEIIRNRVTNLPHSLLCALKYSKKENNGDEISSNRKTFEEYQNFITQEKPRLNVSKLYPPRTSSRRYKTSSEGRIYNSSERKTMCTLRRTSESKVSAPVKRRTSSYSRNTNNSTDLNSPLPPCQSNSQRFNQLRDSLELARLRWAQETSFRLHSPSNSGRNTTSRYRFPSPGSSSPSPPEASIHLHRISSAGPDTIVDPRKFQHQVCPFVTWDRDTSRWSRDLHDGFAGICGGAHSPKPTSDSSGSSFSDFVAGRDSMSTGEINSHLLNRKWNNIYYGRNNLKLRESRVKYQMPDIEQRLF</sequence>
<gene>
    <name evidence="2" type="ORF">OCTVUL_1B020481</name>
</gene>
<dbReference type="Proteomes" id="UP001162480">
    <property type="component" value="Chromosome 5"/>
</dbReference>
<keyword evidence="3" id="KW-1185">Reference proteome</keyword>
<evidence type="ECO:0000313" key="3">
    <source>
        <dbReference type="Proteomes" id="UP001162480"/>
    </source>
</evidence>
<feature type="region of interest" description="Disordered" evidence="1">
    <location>
        <begin position="60"/>
        <end position="79"/>
    </location>
</feature>
<feature type="compositionally biased region" description="Polar residues" evidence="1">
    <location>
        <begin position="63"/>
        <end position="77"/>
    </location>
</feature>
<reference evidence="2" key="1">
    <citation type="submission" date="2023-08" db="EMBL/GenBank/DDBJ databases">
        <authorList>
            <person name="Alioto T."/>
            <person name="Alioto T."/>
            <person name="Gomez Garrido J."/>
        </authorList>
    </citation>
    <scope>NUCLEOTIDE SEQUENCE</scope>
</reference>
<dbReference type="AlphaFoldDB" id="A0AA36AWL2"/>
<dbReference type="EMBL" id="OX597818">
    <property type="protein sequence ID" value="CAI9722906.1"/>
    <property type="molecule type" value="Genomic_DNA"/>
</dbReference>
<feature type="region of interest" description="Disordered" evidence="1">
    <location>
        <begin position="104"/>
        <end position="151"/>
    </location>
</feature>
<feature type="compositionally biased region" description="Polar residues" evidence="1">
    <location>
        <begin position="311"/>
        <end position="325"/>
    </location>
</feature>
<feature type="region of interest" description="Disordered" evidence="1">
    <location>
        <begin position="311"/>
        <end position="343"/>
    </location>
</feature>
<accession>A0AA36AWL2</accession>
<feature type="compositionally biased region" description="Basic and acidic residues" evidence="1">
    <location>
        <begin position="124"/>
        <end position="134"/>
    </location>
</feature>
<organism evidence="2 3">
    <name type="scientific">Octopus vulgaris</name>
    <name type="common">Common octopus</name>
    <dbReference type="NCBI Taxonomy" id="6645"/>
    <lineage>
        <taxon>Eukaryota</taxon>
        <taxon>Metazoa</taxon>
        <taxon>Spiralia</taxon>
        <taxon>Lophotrochozoa</taxon>
        <taxon>Mollusca</taxon>
        <taxon>Cephalopoda</taxon>
        <taxon>Coleoidea</taxon>
        <taxon>Octopodiformes</taxon>
        <taxon>Octopoda</taxon>
        <taxon>Incirrata</taxon>
        <taxon>Octopodidae</taxon>
        <taxon>Octopus</taxon>
    </lineage>
</organism>
<evidence type="ECO:0000313" key="2">
    <source>
        <dbReference type="EMBL" id="CAI9722906.1"/>
    </source>
</evidence>